<sequence>MAMEAVDGESESCCTISWIWMVPGSQERDTDDQSSNTTEEVRIEWCRARAHAQHWDEQRMKVKWWTTNAEEGLTEVGFASLKAQRGVRAYACSQVEVMQHLGQEFSVEWDGAFTELEVELGLGTMNNGADEGEEGPVVENESDEEGMDDEYVFDLK</sequence>
<reference evidence="2 3" key="1">
    <citation type="submission" date="2014-06" db="EMBL/GenBank/DDBJ databases">
        <title>Evolutionary Origins and Diversification of the Mycorrhizal Mutualists.</title>
        <authorList>
            <consortium name="DOE Joint Genome Institute"/>
            <consortium name="Mycorrhizal Genomics Consortium"/>
            <person name="Kohler A."/>
            <person name="Kuo A."/>
            <person name="Nagy L.G."/>
            <person name="Floudas D."/>
            <person name="Copeland A."/>
            <person name="Barry K.W."/>
            <person name="Cichocki N."/>
            <person name="Veneault-Fourrey C."/>
            <person name="LaButti K."/>
            <person name="Lindquist E.A."/>
            <person name="Lipzen A."/>
            <person name="Lundell T."/>
            <person name="Morin E."/>
            <person name="Murat C."/>
            <person name="Riley R."/>
            <person name="Ohm R."/>
            <person name="Sun H."/>
            <person name="Tunlid A."/>
            <person name="Henrissat B."/>
            <person name="Grigoriev I.V."/>
            <person name="Hibbett D.S."/>
            <person name="Martin F."/>
        </authorList>
    </citation>
    <scope>NUCLEOTIDE SEQUENCE [LARGE SCALE GENOMIC DNA]</scope>
    <source>
        <strain evidence="2 3">SS14</strain>
    </source>
</reference>
<accession>A0A0C9UST3</accession>
<evidence type="ECO:0000256" key="1">
    <source>
        <dbReference type="SAM" id="MobiDB-lite"/>
    </source>
</evidence>
<organism evidence="2 3">
    <name type="scientific">Sphaerobolus stellatus (strain SS14)</name>
    <dbReference type="NCBI Taxonomy" id="990650"/>
    <lineage>
        <taxon>Eukaryota</taxon>
        <taxon>Fungi</taxon>
        <taxon>Dikarya</taxon>
        <taxon>Basidiomycota</taxon>
        <taxon>Agaricomycotina</taxon>
        <taxon>Agaricomycetes</taxon>
        <taxon>Phallomycetidae</taxon>
        <taxon>Geastrales</taxon>
        <taxon>Sphaerobolaceae</taxon>
        <taxon>Sphaerobolus</taxon>
    </lineage>
</organism>
<dbReference type="Proteomes" id="UP000054279">
    <property type="component" value="Unassembled WGS sequence"/>
</dbReference>
<proteinExistence type="predicted"/>
<dbReference type="OrthoDB" id="2618192at2759"/>
<protein>
    <submittedName>
        <fullName evidence="2">Uncharacterized protein</fullName>
    </submittedName>
</protein>
<evidence type="ECO:0000313" key="3">
    <source>
        <dbReference type="Proteomes" id="UP000054279"/>
    </source>
</evidence>
<evidence type="ECO:0000313" key="2">
    <source>
        <dbReference type="EMBL" id="KIJ37879.1"/>
    </source>
</evidence>
<keyword evidence="3" id="KW-1185">Reference proteome</keyword>
<dbReference type="EMBL" id="KN837165">
    <property type="protein sequence ID" value="KIJ37879.1"/>
    <property type="molecule type" value="Genomic_DNA"/>
</dbReference>
<feature type="region of interest" description="Disordered" evidence="1">
    <location>
        <begin position="124"/>
        <end position="156"/>
    </location>
</feature>
<gene>
    <name evidence="2" type="ORF">M422DRAFT_259492</name>
</gene>
<name>A0A0C9UST3_SPHS4</name>
<dbReference type="HOGENOM" id="CLU_1687839_0_0_1"/>
<feature type="compositionally biased region" description="Acidic residues" evidence="1">
    <location>
        <begin position="130"/>
        <end position="156"/>
    </location>
</feature>
<dbReference type="AlphaFoldDB" id="A0A0C9UST3"/>